<dbReference type="NCBIfam" id="TIGR02680">
    <property type="entry name" value="TIGR02680 family protein"/>
    <property type="match status" value="1"/>
</dbReference>
<organism evidence="3 4">
    <name type="scientific">Luteolibacter ambystomatis</name>
    <dbReference type="NCBI Taxonomy" id="2824561"/>
    <lineage>
        <taxon>Bacteria</taxon>
        <taxon>Pseudomonadati</taxon>
        <taxon>Verrucomicrobiota</taxon>
        <taxon>Verrucomicrobiia</taxon>
        <taxon>Verrucomicrobiales</taxon>
        <taxon>Verrucomicrobiaceae</taxon>
        <taxon>Luteolibacter</taxon>
    </lineage>
</organism>
<dbReference type="EMBL" id="CP073100">
    <property type="protein sequence ID" value="QUE52227.1"/>
    <property type="molecule type" value="Genomic_DNA"/>
</dbReference>
<evidence type="ECO:0000256" key="2">
    <source>
        <dbReference type="SAM" id="MobiDB-lite"/>
    </source>
</evidence>
<evidence type="ECO:0000313" key="3">
    <source>
        <dbReference type="EMBL" id="QUE52227.1"/>
    </source>
</evidence>
<feature type="compositionally biased region" description="Basic and acidic residues" evidence="2">
    <location>
        <begin position="565"/>
        <end position="588"/>
    </location>
</feature>
<dbReference type="Pfam" id="PF13558">
    <property type="entry name" value="SbcC_Walker_B"/>
    <property type="match status" value="1"/>
</dbReference>
<reference evidence="3" key="1">
    <citation type="submission" date="2021-04" db="EMBL/GenBank/DDBJ databases">
        <title>Luteolibacter sp. 32A isolated from the skin of an Anderson's salamander (Ambystoma andersonii).</title>
        <authorList>
            <person name="Spergser J."/>
            <person name="Busse H.-J."/>
        </authorList>
    </citation>
    <scope>NUCLEOTIDE SEQUENCE</scope>
    <source>
        <strain evidence="3">32A</strain>
    </source>
</reference>
<feature type="region of interest" description="Disordered" evidence="2">
    <location>
        <begin position="342"/>
        <end position="410"/>
    </location>
</feature>
<dbReference type="InterPro" id="IPR027417">
    <property type="entry name" value="P-loop_NTPase"/>
</dbReference>
<dbReference type="Proteomes" id="UP000676169">
    <property type="component" value="Chromosome"/>
</dbReference>
<feature type="coiled-coil region" evidence="1">
    <location>
        <begin position="288"/>
        <end position="318"/>
    </location>
</feature>
<evidence type="ECO:0000256" key="1">
    <source>
        <dbReference type="SAM" id="Coils"/>
    </source>
</evidence>
<dbReference type="InterPro" id="IPR013496">
    <property type="entry name" value="CHP02680"/>
</dbReference>
<feature type="compositionally biased region" description="Basic and acidic residues" evidence="2">
    <location>
        <begin position="347"/>
        <end position="357"/>
    </location>
</feature>
<feature type="region of interest" description="Disordered" evidence="2">
    <location>
        <begin position="565"/>
        <end position="608"/>
    </location>
</feature>
<name>A0A975PGE4_9BACT</name>
<protein>
    <submittedName>
        <fullName evidence="3">TIGR02680 family protein</fullName>
    </submittedName>
</protein>
<dbReference type="RefSeq" id="WP_211632958.1">
    <property type="nucleotide sequence ID" value="NZ_CP073100.1"/>
</dbReference>
<dbReference type="SUPFAM" id="SSF52540">
    <property type="entry name" value="P-loop containing nucleoside triphosphate hydrolases"/>
    <property type="match status" value="1"/>
</dbReference>
<feature type="compositionally biased region" description="Basic and acidic residues" evidence="2">
    <location>
        <begin position="367"/>
        <end position="378"/>
    </location>
</feature>
<keyword evidence="4" id="KW-1185">Reference proteome</keyword>
<keyword evidence="1" id="KW-0175">Coiled coil</keyword>
<feature type="compositionally biased region" description="Basic and acidic residues" evidence="2">
    <location>
        <begin position="597"/>
        <end position="606"/>
    </location>
</feature>
<evidence type="ECO:0000313" key="4">
    <source>
        <dbReference type="Proteomes" id="UP000676169"/>
    </source>
</evidence>
<dbReference type="KEGG" id="lamb:KBB96_04880"/>
<accession>A0A975PGE4</accession>
<gene>
    <name evidence="3" type="ORF">KBB96_04880</name>
</gene>
<feature type="compositionally biased region" description="Basic and acidic residues" evidence="2">
    <location>
        <begin position="385"/>
        <end position="402"/>
    </location>
</feature>
<feature type="coiled-coil region" evidence="1">
    <location>
        <begin position="899"/>
        <end position="951"/>
    </location>
</feature>
<sequence length="1364" mass="153041">MNPPAPNTSIVLPNATSLRWQPVRGGLINLYRYDYQEFRYENGRLVLRGNNGTGKSRVLALQLPFLLDGEIIPQRFEPDGDPAKRMEWNLLMGGRYDDRQGYTWLEFGRIDENGQEHFQTIGCGLRAVQGKGIAQQWMFITRQRIGRDLFLLNESSQPLSKTKLEDSIADQGKVFGSGKIEEDRRDYRKAVDMAFFQLGSRYGSLLSLLIQLRQPQLTRKLEEKTLSDALNQSLPPLPESVLGDVADAFRSLENDRQELSDLIAARDGSEVFLVEYQRYIRIAARRRAEEVRKANSAYEATMRRLRELQGEKHENEEHLKTAGDHIDWLKGEKASADARLQTLQESPEMKSARELATARETASRAQSRAEDAERELDSRAATLAKEGERHASTIEQDRRAKQELSLSETNSEALAQTCGLAGHHRESRSAPDAGDARLKEHIAQHLKSALHIERRNQAISEAWQKVTIAQSNHNQASTELEEHLEHERAAIDARDVAITTLFQAYRDWAAGLRELEPTSLDTFEDEFIQWSETAEAESPLASAVKLAEQTAVSRLSRLHGDAQRALDEERRNLTEQESECQRLRDGREQPPPIPHTRNPDAREDRPGAPFWALCDFRPEITDDQKAGLEAAMEAAGLLDAWVTLDGEVIHPHQHDSFLSSRTNSPAPVGRSLDRFLKPDPLRKTPVVDAVIVGVLQQIGCDQDAGQAWVTTEGRWQLGPLHGSWSKPSAQYIGHASREAERQRRLREVEEQMLETQTRITAHDENISSIVSRQNAARGEADAAPTDGTVRGRVADIASAHRAVAAKRSRLAETESRLQKDRQLHLDSVALRNQEAADLSIGAWVERLTELREMLGEYRQSLTERRAAIDKQQSTSDQVAWAEDSLAKARQLSEQSEIRQRDAHQELLAAQSNLETLEESAGASAEAIMAKLEDAKLNQRKIADALEEHEKKKNGIATAIAIAESRIVETNSNLTEKSQARDVAITALIGFAETGQLRVAHHDLGGLTSGPWSSSRGVEIARQIDSLLSNVDYDDVAWRRNQSNIHQHFDTLQSSLRSHGYMPEGTLLNDVYVVSIPFQGKVCTIDELRDALIDIIRDRQELLDAREREVLENYLIDEVAESLHDLLHSALRWKEEANRELESRPMDTGMTLRFSWEPSADSPPALTEARKLLLGARGTWSPAERKAVGDFLQQQIRAVRAANDTGTWQDHLTLAFDYRKWHHFGVERKQDGAWKRLTKRTHGTGSGGEKAVALTVPQLAAAAAHYRSAHPLAPRLILLDEAFVGVDADMREKCFGMIAAFDLDVVITSENEWACYPTVPSIAIYQLSARPGIDAVYASRWVWNGRKRLRDETPDPSPLPPGASA</sequence>
<proteinExistence type="predicted"/>